<proteinExistence type="predicted"/>
<dbReference type="EMBL" id="FLRH01000003">
    <property type="protein sequence ID" value="SBT65984.1"/>
    <property type="molecule type" value="Genomic_DNA"/>
</dbReference>
<gene>
    <name evidence="2" type="ORF">GA0070622_3000</name>
</gene>
<feature type="transmembrane region" description="Helical" evidence="1">
    <location>
        <begin position="87"/>
        <end position="111"/>
    </location>
</feature>
<feature type="transmembrane region" description="Helical" evidence="1">
    <location>
        <begin position="153"/>
        <end position="172"/>
    </location>
</feature>
<keyword evidence="1" id="KW-1133">Transmembrane helix</keyword>
<accession>A0A1A9BAI0</accession>
<evidence type="ECO:0000256" key="1">
    <source>
        <dbReference type="SAM" id="Phobius"/>
    </source>
</evidence>
<protein>
    <submittedName>
        <fullName evidence="2">Uncharacterized protein</fullName>
    </submittedName>
</protein>
<feature type="transmembrane region" description="Helical" evidence="1">
    <location>
        <begin position="22"/>
        <end position="43"/>
    </location>
</feature>
<dbReference type="AlphaFoldDB" id="A0A1A9BAI0"/>
<organism evidence="2 3">
    <name type="scientific">Micromonospora sediminicola</name>
    <dbReference type="NCBI Taxonomy" id="946078"/>
    <lineage>
        <taxon>Bacteria</taxon>
        <taxon>Bacillati</taxon>
        <taxon>Actinomycetota</taxon>
        <taxon>Actinomycetes</taxon>
        <taxon>Micromonosporales</taxon>
        <taxon>Micromonosporaceae</taxon>
        <taxon>Micromonospora</taxon>
    </lineage>
</organism>
<keyword evidence="1" id="KW-0812">Transmembrane</keyword>
<dbReference type="Proteomes" id="UP000199558">
    <property type="component" value="Unassembled WGS sequence"/>
</dbReference>
<dbReference type="RefSeq" id="WP_141684578.1">
    <property type="nucleotide sequence ID" value="NZ_FLRH01000003.1"/>
</dbReference>
<keyword evidence="1" id="KW-0472">Membrane</keyword>
<dbReference type="OrthoDB" id="3404376at2"/>
<sequence>MDPHETITGALRRAAGSRGRRLLLLVTVGAGILAIAALLAGLPPAERTAATFAETVHAFVSVPLPFVGVLLVHDLRRAPGAPVLPTLAAATLIAVAAGLAGDALFVVALAASGSTASDPWAHVGGLAVAGVLAQVLAQLVGTGLGLLIARPGWACPATIVLPLGAYAVLTPLGTARDRLTPYGALQGLLGAAPGGPRWAWWVTAALLWGAALNAVGAVALRRRAVRTGGGA</sequence>
<feature type="transmembrane region" description="Helical" evidence="1">
    <location>
        <begin position="55"/>
        <end position="75"/>
    </location>
</feature>
<reference evidence="3" key="1">
    <citation type="submission" date="2016-06" db="EMBL/GenBank/DDBJ databases">
        <authorList>
            <person name="Varghese N."/>
            <person name="Submissions Spin"/>
        </authorList>
    </citation>
    <scope>NUCLEOTIDE SEQUENCE [LARGE SCALE GENOMIC DNA]</scope>
    <source>
        <strain evidence="3">DSM 45794</strain>
    </source>
</reference>
<feature type="transmembrane region" description="Helical" evidence="1">
    <location>
        <begin position="123"/>
        <end position="146"/>
    </location>
</feature>
<keyword evidence="3" id="KW-1185">Reference proteome</keyword>
<feature type="transmembrane region" description="Helical" evidence="1">
    <location>
        <begin position="198"/>
        <end position="220"/>
    </location>
</feature>
<name>A0A1A9BAI0_9ACTN</name>
<dbReference type="STRING" id="946078.GA0070622_3000"/>
<evidence type="ECO:0000313" key="2">
    <source>
        <dbReference type="EMBL" id="SBT65984.1"/>
    </source>
</evidence>
<evidence type="ECO:0000313" key="3">
    <source>
        <dbReference type="Proteomes" id="UP000199558"/>
    </source>
</evidence>